<feature type="compositionally biased region" description="Acidic residues" evidence="5">
    <location>
        <begin position="320"/>
        <end position="329"/>
    </location>
</feature>
<dbReference type="InterPro" id="IPR027417">
    <property type="entry name" value="P-loop_NTPase"/>
</dbReference>
<dbReference type="PROSITE" id="PS00211">
    <property type="entry name" value="ABC_TRANSPORTER_1"/>
    <property type="match status" value="2"/>
</dbReference>
<dbReference type="SUPFAM" id="SSF52540">
    <property type="entry name" value="P-loop containing nucleoside triphosphate hydrolases"/>
    <property type="match status" value="2"/>
</dbReference>
<dbReference type="Proteomes" id="UP000316196">
    <property type="component" value="Unassembled WGS sequence"/>
</dbReference>
<dbReference type="GO" id="GO:0015833">
    <property type="term" value="P:peptide transport"/>
    <property type="evidence" value="ECO:0007669"/>
    <property type="project" value="InterPro"/>
</dbReference>
<keyword evidence="3" id="KW-0547">Nucleotide-binding</keyword>
<dbReference type="CDD" id="cd03257">
    <property type="entry name" value="ABC_NikE_OppD_transporters"/>
    <property type="match status" value="2"/>
</dbReference>
<dbReference type="PANTHER" id="PTHR43776">
    <property type="entry name" value="TRANSPORT ATP-BINDING PROTEIN"/>
    <property type="match status" value="1"/>
</dbReference>
<name>A0A542ZS78_9ACTN</name>
<dbReference type="InterPro" id="IPR003593">
    <property type="entry name" value="AAA+_ATPase"/>
</dbReference>
<protein>
    <submittedName>
        <fullName evidence="7">Peptide/nickel transport system ATP-binding protein</fullName>
    </submittedName>
</protein>
<keyword evidence="4 7" id="KW-0067">ATP-binding</keyword>
<feature type="region of interest" description="Disordered" evidence="5">
    <location>
        <begin position="318"/>
        <end position="359"/>
    </location>
</feature>
<reference evidence="7 8" key="1">
    <citation type="submission" date="2019-06" db="EMBL/GenBank/DDBJ databases">
        <title>Sequencing the genomes of 1000 actinobacteria strains.</title>
        <authorList>
            <person name="Klenk H.-P."/>
        </authorList>
    </citation>
    <scope>NUCLEOTIDE SEQUENCE [LARGE SCALE GENOMIC DNA]</scope>
    <source>
        <strain evidence="7 8">DSM 8251</strain>
    </source>
</reference>
<dbReference type="Pfam" id="PF00005">
    <property type="entry name" value="ABC_tran"/>
    <property type="match status" value="2"/>
</dbReference>
<evidence type="ECO:0000313" key="7">
    <source>
        <dbReference type="EMBL" id="TQL63177.1"/>
    </source>
</evidence>
<dbReference type="GO" id="GO:0016887">
    <property type="term" value="F:ATP hydrolysis activity"/>
    <property type="evidence" value="ECO:0007669"/>
    <property type="project" value="InterPro"/>
</dbReference>
<evidence type="ECO:0000256" key="4">
    <source>
        <dbReference type="ARBA" id="ARBA00022840"/>
    </source>
</evidence>
<feature type="region of interest" description="Disordered" evidence="5">
    <location>
        <begin position="1"/>
        <end position="26"/>
    </location>
</feature>
<evidence type="ECO:0000313" key="8">
    <source>
        <dbReference type="Proteomes" id="UP000316196"/>
    </source>
</evidence>
<feature type="domain" description="ABC transporter" evidence="6">
    <location>
        <begin position="39"/>
        <end position="295"/>
    </location>
</feature>
<dbReference type="RefSeq" id="WP_211345830.1">
    <property type="nucleotide sequence ID" value="NZ_BAAAMD010000001.1"/>
</dbReference>
<comment type="similarity">
    <text evidence="1">Belongs to the ABC transporter superfamily.</text>
</comment>
<evidence type="ECO:0000259" key="6">
    <source>
        <dbReference type="PROSITE" id="PS50893"/>
    </source>
</evidence>
<sequence length="609" mass="66536">MTPQKTTPRRGAKTRTGSGAPMVEGSAWHTRVAADAPVLEVEDLEISTTAAPTQVIVSGVDLSLRPSEILALVGESGSGKTTVALAVLGHFREGLHRTAGSVTLHASTLVDPVEMTALDREVRRGLRGSRVAYIPQDPASSLNPSMRVGEQIREVLDIHAYGDDDAARAERVRDVLREVGLPDDDAYQRRWPHQLSGGQQQRIGIAMAFAMHPDVLVLDEPTTGLDVTTQALVLDTVRDLTIKHRVAALYITHDLAVVNEIADRVMVMQRGEVVEVGPVEQVLHDPQHPYSRTLIAAVPDLAGRNKIWEFEQRRRAGEFDPAEADDEPAESTANEPGTGGKEARVEVNEPARTTEAAHDDGVTLSIEDLRVAYGSNKVLKGIDLELQPAQTTLLLGESGSGKTTMARSIAGLNANWTGTIRHRGEALERSTRRRAAQQRKAIQYVFQSPYSSLNPRRTLEQSLSVPLEMTGEMTARQRRERVGDALDAVRLGREFARRRPGDLSGGERQRAAIARALVNMPEVLVCDEITSALDVSVQASIIDLLVRLREERGMTMLFVTHNIALARHIASRVAVLQQGVIVDEGTTEEILTNPTADYTKELLENAPDL</sequence>
<gene>
    <name evidence="7" type="ORF">FB460_0978</name>
</gene>
<evidence type="ECO:0000256" key="1">
    <source>
        <dbReference type="ARBA" id="ARBA00005417"/>
    </source>
</evidence>
<evidence type="ECO:0000256" key="2">
    <source>
        <dbReference type="ARBA" id="ARBA00022448"/>
    </source>
</evidence>
<feature type="domain" description="ABC transporter" evidence="6">
    <location>
        <begin position="364"/>
        <end position="603"/>
    </location>
</feature>
<keyword evidence="8" id="KW-1185">Reference proteome</keyword>
<keyword evidence="2" id="KW-0813">Transport</keyword>
<dbReference type="InterPro" id="IPR017871">
    <property type="entry name" value="ABC_transporter-like_CS"/>
</dbReference>
<dbReference type="GO" id="GO:0055085">
    <property type="term" value="P:transmembrane transport"/>
    <property type="evidence" value="ECO:0007669"/>
    <property type="project" value="UniProtKB-ARBA"/>
</dbReference>
<dbReference type="PANTHER" id="PTHR43776:SF7">
    <property type="entry name" value="D,D-DIPEPTIDE TRANSPORT ATP-BINDING PROTEIN DDPF-RELATED"/>
    <property type="match status" value="1"/>
</dbReference>
<dbReference type="InterPro" id="IPR003439">
    <property type="entry name" value="ABC_transporter-like_ATP-bd"/>
</dbReference>
<dbReference type="Gene3D" id="3.40.50.300">
    <property type="entry name" value="P-loop containing nucleotide triphosphate hydrolases"/>
    <property type="match status" value="2"/>
</dbReference>
<proteinExistence type="inferred from homology"/>
<dbReference type="EMBL" id="VFOR01000001">
    <property type="protein sequence ID" value="TQL63177.1"/>
    <property type="molecule type" value="Genomic_DNA"/>
</dbReference>
<accession>A0A542ZS78</accession>
<dbReference type="InterPro" id="IPR050319">
    <property type="entry name" value="ABC_transp_ATP-bind"/>
</dbReference>
<dbReference type="SMART" id="SM00382">
    <property type="entry name" value="AAA"/>
    <property type="match status" value="2"/>
</dbReference>
<dbReference type="Pfam" id="PF08352">
    <property type="entry name" value="oligo_HPY"/>
    <property type="match status" value="1"/>
</dbReference>
<dbReference type="InterPro" id="IPR013563">
    <property type="entry name" value="Oligopep_ABC_C"/>
</dbReference>
<organism evidence="7 8">
    <name type="scientific">Propioniferax innocua</name>
    <dbReference type="NCBI Taxonomy" id="1753"/>
    <lineage>
        <taxon>Bacteria</taxon>
        <taxon>Bacillati</taxon>
        <taxon>Actinomycetota</taxon>
        <taxon>Actinomycetes</taxon>
        <taxon>Propionibacteriales</taxon>
        <taxon>Propionibacteriaceae</taxon>
        <taxon>Propioniferax</taxon>
    </lineage>
</organism>
<dbReference type="GO" id="GO:0005524">
    <property type="term" value="F:ATP binding"/>
    <property type="evidence" value="ECO:0007669"/>
    <property type="project" value="UniProtKB-KW"/>
</dbReference>
<evidence type="ECO:0000256" key="3">
    <source>
        <dbReference type="ARBA" id="ARBA00022741"/>
    </source>
</evidence>
<evidence type="ECO:0000256" key="5">
    <source>
        <dbReference type="SAM" id="MobiDB-lite"/>
    </source>
</evidence>
<dbReference type="AlphaFoldDB" id="A0A542ZS78"/>
<dbReference type="PROSITE" id="PS50893">
    <property type="entry name" value="ABC_TRANSPORTER_2"/>
    <property type="match status" value="2"/>
</dbReference>
<comment type="caution">
    <text evidence="7">The sequence shown here is derived from an EMBL/GenBank/DDBJ whole genome shotgun (WGS) entry which is preliminary data.</text>
</comment>